<dbReference type="InterPro" id="IPR028231">
    <property type="entry name" value="Spt6_YqgF"/>
</dbReference>
<dbReference type="Pfam" id="PF14633">
    <property type="entry name" value="SH2_2"/>
    <property type="match status" value="1"/>
</dbReference>
<dbReference type="InterPro" id="IPR036860">
    <property type="entry name" value="SH2_dom_sf"/>
</dbReference>
<dbReference type="SUPFAM" id="SSF47781">
    <property type="entry name" value="RuvA domain 2-like"/>
    <property type="match status" value="1"/>
</dbReference>
<feature type="domain" description="S1 motif" evidence="9">
    <location>
        <begin position="1020"/>
        <end position="1091"/>
    </location>
</feature>
<evidence type="ECO:0000256" key="2">
    <source>
        <dbReference type="ARBA" id="ARBA00004286"/>
    </source>
</evidence>
<dbReference type="Pfam" id="PF14639">
    <property type="entry name" value="YqgF"/>
    <property type="match status" value="1"/>
</dbReference>
<dbReference type="EMBL" id="CAJVQA010009451">
    <property type="protein sequence ID" value="CAG8685088.1"/>
    <property type="molecule type" value="Genomic_DNA"/>
</dbReference>
<dbReference type="PANTHER" id="PTHR10145:SF6">
    <property type="entry name" value="TRANSCRIPTION ELONGATION FACTOR SPT6"/>
    <property type="match status" value="1"/>
</dbReference>
<dbReference type="PANTHER" id="PTHR10145">
    <property type="entry name" value="TRANSCRIPTION ELONGATION FACTOR SPT6"/>
    <property type="match status" value="1"/>
</dbReference>
<dbReference type="CDD" id="cd09928">
    <property type="entry name" value="SH2_Cterm_SPT6_like"/>
    <property type="match status" value="1"/>
</dbReference>
<dbReference type="Pfam" id="PF14635">
    <property type="entry name" value="HHH_7"/>
    <property type="match status" value="1"/>
</dbReference>
<dbReference type="GO" id="GO:0008023">
    <property type="term" value="C:transcription elongation factor complex"/>
    <property type="evidence" value="ECO:0007669"/>
    <property type="project" value="TreeGrafter"/>
</dbReference>
<dbReference type="SUPFAM" id="SSF158832">
    <property type="entry name" value="Tex N-terminal region-like"/>
    <property type="match status" value="1"/>
</dbReference>
<evidence type="ECO:0000256" key="4">
    <source>
        <dbReference type="ARBA" id="ARBA00022454"/>
    </source>
</evidence>
<dbReference type="InterPro" id="IPR042066">
    <property type="entry name" value="Spt6_death-like"/>
</dbReference>
<keyword evidence="6" id="KW-0804">Transcription</keyword>
<proteinExistence type="inferred from homology"/>
<dbReference type="InterPro" id="IPR003029">
    <property type="entry name" value="S1_domain"/>
</dbReference>
<evidence type="ECO:0000313" key="10">
    <source>
        <dbReference type="EMBL" id="CAG8685088.1"/>
    </source>
</evidence>
<dbReference type="Gene3D" id="1.10.3500.10">
    <property type="entry name" value="Tex N-terminal region-like"/>
    <property type="match status" value="1"/>
</dbReference>
<dbReference type="InterPro" id="IPR049540">
    <property type="entry name" value="Spt6-like_S1"/>
</dbReference>
<dbReference type="Gene3D" id="1.10.150.850">
    <property type="entry name" value="Spt6, helix-hairpin-helix domain"/>
    <property type="match status" value="1"/>
</dbReference>
<dbReference type="Gene3D" id="1.10.10.650">
    <property type="entry name" value="RuvA domain 2-like"/>
    <property type="match status" value="1"/>
</dbReference>
<dbReference type="GO" id="GO:0005694">
    <property type="term" value="C:chromosome"/>
    <property type="evidence" value="ECO:0007669"/>
    <property type="project" value="UniProtKB-SubCell"/>
</dbReference>
<dbReference type="Gene3D" id="1.10.10.2740">
    <property type="entry name" value="Spt6, Death-like domain"/>
    <property type="match status" value="1"/>
</dbReference>
<organism evidence="10 11">
    <name type="scientific">Cetraspora pellucida</name>
    <dbReference type="NCBI Taxonomy" id="1433469"/>
    <lineage>
        <taxon>Eukaryota</taxon>
        <taxon>Fungi</taxon>
        <taxon>Fungi incertae sedis</taxon>
        <taxon>Mucoromycota</taxon>
        <taxon>Glomeromycotina</taxon>
        <taxon>Glomeromycetes</taxon>
        <taxon>Diversisporales</taxon>
        <taxon>Gigasporaceae</taxon>
        <taxon>Cetraspora</taxon>
    </lineage>
</organism>
<dbReference type="InterPro" id="IPR012340">
    <property type="entry name" value="NA-bd_OB-fold"/>
</dbReference>
<feature type="region of interest" description="Disordered" evidence="8">
    <location>
        <begin position="147"/>
        <end position="182"/>
    </location>
</feature>
<dbReference type="SUPFAM" id="SSF55550">
    <property type="entry name" value="SH2 domain"/>
    <property type="match status" value="1"/>
</dbReference>
<gene>
    <name evidence="10" type="ORF">CPELLU_LOCUS11019</name>
</gene>
<evidence type="ECO:0000313" key="11">
    <source>
        <dbReference type="Proteomes" id="UP000789759"/>
    </source>
</evidence>
<feature type="compositionally biased region" description="Acidic residues" evidence="8">
    <location>
        <begin position="150"/>
        <end position="166"/>
    </location>
</feature>
<keyword evidence="5" id="KW-0727">SH2 domain</keyword>
<evidence type="ECO:0000256" key="6">
    <source>
        <dbReference type="ARBA" id="ARBA00023163"/>
    </source>
</evidence>
<feature type="region of interest" description="Disordered" evidence="8">
    <location>
        <begin position="1"/>
        <end position="62"/>
    </location>
</feature>
<dbReference type="FunFam" id="1.10.10.2740:FF:000002">
    <property type="entry name" value="Transcription elongation factor Spt6"/>
    <property type="match status" value="1"/>
</dbReference>
<dbReference type="Gene3D" id="2.40.50.140">
    <property type="entry name" value="Nucleic acid-binding proteins"/>
    <property type="match status" value="1"/>
</dbReference>
<evidence type="ECO:0000256" key="3">
    <source>
        <dbReference type="ARBA" id="ARBA00009253"/>
    </source>
</evidence>
<keyword evidence="7" id="KW-0539">Nucleus</keyword>
<name>A0A9N9HIY3_9GLOM</name>
<evidence type="ECO:0000256" key="8">
    <source>
        <dbReference type="SAM" id="MobiDB-lite"/>
    </source>
</evidence>
<feature type="compositionally biased region" description="Acidic residues" evidence="8">
    <location>
        <begin position="52"/>
        <end position="62"/>
    </location>
</feature>
<dbReference type="PROSITE" id="PS50126">
    <property type="entry name" value="S1"/>
    <property type="match status" value="1"/>
</dbReference>
<evidence type="ECO:0000256" key="5">
    <source>
        <dbReference type="ARBA" id="ARBA00022999"/>
    </source>
</evidence>
<dbReference type="SUPFAM" id="SSF50249">
    <property type="entry name" value="Nucleic acid-binding proteins"/>
    <property type="match status" value="1"/>
</dbReference>
<evidence type="ECO:0000256" key="1">
    <source>
        <dbReference type="ARBA" id="ARBA00004123"/>
    </source>
</evidence>
<dbReference type="InterPro" id="IPR012337">
    <property type="entry name" value="RNaseH-like_sf"/>
</dbReference>
<dbReference type="InterPro" id="IPR035019">
    <property type="entry name" value="Spt6_SH2_N"/>
</dbReference>
<dbReference type="InterPro" id="IPR032706">
    <property type="entry name" value="Spt6_HHH"/>
</dbReference>
<accession>A0A9N9HIY3</accession>
<protein>
    <submittedName>
        <fullName evidence="10">21303_t:CDS:1</fullName>
    </submittedName>
</protein>
<sequence length="1336" mass="155050">MPEIEDGIDEGVEGVGEEEGIDEGVEGVGEGVDEGVDEGGDEGVDVVAPIDSSEEEEETDEEAAKEVLINRLRDIHQSFTELILTDSIDRLQKVDDISDDELELIGENRSRSEQNFKRLKRGRHENRNDVKRIFDDEDAMEDQFGNDSDFVVDDDEDDNIPFDEGDTGQRGRSSYSKPYYDDMSEPEKLWQEVFQDLDDKYSYAFDNPEDMEVEPTEGLEAILDDSALKRLKMTSDDIRIKNTDLPERMLVRRKLTDAEIEEATKMISEDLAYFNEQRPTNQFKVAVKRVLKCLGQEFFEVPYIYTYRRDYIAEFDDDFSRPPQEILTRADLWHIYDLEYKYRLFIKKREEIKDTIKKYRIDDDHVDIFLSEASSIEALSDLHGYIHHQFSQQIVAALTSRRHVKKVSFYEECMSRNLDKLVSKFGVRIKEFGKSLNIGKKIHYPHEAIQDPYSAAQEFASAYTRKAEFTNLNPVELALADAVKMLSQDIGFEPSFRKFVRRRVLEQGIIVVTPAPHKDIDTNHECWPYRYLRKPISKFRNSGLFAKIMKGEDRGILKVKVELEREDDFLDILEKHIVGDNRGNQVDQKWNSYRIDAVHAAYNKVLCPIIDIWIKARLKDDAEQWIMRQCMLGLESKLNVAPYKPTSSGRHPVECVCLDRNGRLLDNVHFSDLRDKESKDFYDFYVFLREHKPMAIVLRSYDNRTKYLLENVQDVVGYYKNHGGEDTPIIVIDDEVAKIYRLSSRGRNDYPDSDYNEVVRYCISLARTLQNPIQEYAALEESITSIKCHSLQSLLPKEKELECLQRAFINIMNEIGVDINEVINSPYKTDLLQYVSGLGPRKVDALYKRILIEGQTVDMDKRYAVDLIDVARREDLNKLYQLGPKVYANCAGFIRIRPKPADPFDDTRIHPTYYILARKMAADALDMDDDEAEEELQQSNRRDFLKKLSAEPERLNDLILEDYAKSLSKYYESPTKLILHNIKNEMMKPYEDPRKPFEIPTSEKIFEMITGETDETLYEGLIVCVKIYKIDDKALKCQLDSGLDGTITIGYVADHRIESQELRSRFHVDQQIYAKILSIDKIKFSVTLSCRPRDVNGKQTFQSQRSVDSDYDYDAEAREKNSKQTKPRNVITPKPHTRIIPHPMFKPFTYAEAQDYLSDKQPGSLVIRPSSKGFDYISITWKLFDNIYQHIDVVEKDKIGTAIGRRLEVENGKHVYSDLDELIVDYVEAKAQKVEALVNHTKFKPSEHSLREFLDISLTFNPKQSEYGFCLDTKTPGWFLFMFKFKPGSQVDNWTGSIRPDGYKLKDQIYPTVIDLINGFKRNVSKNSSSQAYMRR</sequence>
<keyword evidence="4" id="KW-0158">Chromosome</keyword>
<evidence type="ECO:0000259" key="9">
    <source>
        <dbReference type="PROSITE" id="PS50126"/>
    </source>
</evidence>
<feature type="region of interest" description="Disordered" evidence="8">
    <location>
        <begin position="1099"/>
        <end position="1136"/>
    </location>
</feature>
<dbReference type="SMART" id="SM00316">
    <property type="entry name" value="S1"/>
    <property type="match status" value="1"/>
</dbReference>
<dbReference type="Proteomes" id="UP000789759">
    <property type="component" value="Unassembled WGS sequence"/>
</dbReference>
<dbReference type="Pfam" id="PF21710">
    <property type="entry name" value="Spt6_S1"/>
    <property type="match status" value="1"/>
</dbReference>
<dbReference type="InterPro" id="IPR035018">
    <property type="entry name" value="Spt6_SH2_C"/>
</dbReference>
<keyword evidence="11" id="KW-1185">Reference proteome</keyword>
<dbReference type="GO" id="GO:0031491">
    <property type="term" value="F:nucleosome binding"/>
    <property type="evidence" value="ECO:0007669"/>
    <property type="project" value="TreeGrafter"/>
</dbReference>
<dbReference type="GO" id="GO:0034728">
    <property type="term" value="P:nucleosome organization"/>
    <property type="evidence" value="ECO:0007669"/>
    <property type="project" value="TreeGrafter"/>
</dbReference>
<feature type="compositionally biased region" description="Acidic residues" evidence="8">
    <location>
        <begin position="1"/>
        <end position="44"/>
    </location>
</feature>
<dbReference type="InterPro" id="IPR023323">
    <property type="entry name" value="Tex-like_dom_sf"/>
</dbReference>
<comment type="caution">
    <text evidence="10">The sequence shown here is derived from an EMBL/GenBank/DDBJ whole genome shotgun (WGS) entry which is preliminary data.</text>
</comment>
<dbReference type="GO" id="GO:0042393">
    <property type="term" value="F:histone binding"/>
    <property type="evidence" value="ECO:0007669"/>
    <property type="project" value="TreeGrafter"/>
</dbReference>
<dbReference type="Pfam" id="PF14641">
    <property type="entry name" value="HTH_44"/>
    <property type="match status" value="1"/>
</dbReference>
<evidence type="ECO:0000256" key="7">
    <source>
        <dbReference type="ARBA" id="ARBA00023242"/>
    </source>
</evidence>
<dbReference type="OrthoDB" id="995477at2759"/>
<dbReference type="InterPro" id="IPR010994">
    <property type="entry name" value="RuvA_2-like"/>
</dbReference>
<dbReference type="GO" id="GO:0140673">
    <property type="term" value="P:transcription elongation-coupled chromatin remodeling"/>
    <property type="evidence" value="ECO:0007669"/>
    <property type="project" value="InterPro"/>
</dbReference>
<dbReference type="CDD" id="cd09918">
    <property type="entry name" value="SH2_Nterm_SPT6_like"/>
    <property type="match status" value="1"/>
</dbReference>
<comment type="subcellular location">
    <subcellularLocation>
        <location evidence="2">Chromosome</location>
    </subcellularLocation>
    <subcellularLocation>
        <location evidence="1">Nucleus</location>
    </subcellularLocation>
</comment>
<dbReference type="SUPFAM" id="SSF53098">
    <property type="entry name" value="Ribonuclease H-like"/>
    <property type="match status" value="1"/>
</dbReference>
<reference evidence="10" key="1">
    <citation type="submission" date="2021-06" db="EMBL/GenBank/DDBJ databases">
        <authorList>
            <person name="Kallberg Y."/>
            <person name="Tangrot J."/>
            <person name="Rosling A."/>
        </authorList>
    </citation>
    <scope>NUCLEOTIDE SEQUENCE</scope>
    <source>
        <strain evidence="10">FL966</strain>
    </source>
</reference>
<dbReference type="Gene3D" id="3.30.420.140">
    <property type="entry name" value="YqgF/RNase H-like domain"/>
    <property type="match status" value="1"/>
</dbReference>
<dbReference type="InterPro" id="IPR023319">
    <property type="entry name" value="Tex-like_HTH_dom_sf"/>
</dbReference>
<dbReference type="GO" id="GO:0003677">
    <property type="term" value="F:DNA binding"/>
    <property type="evidence" value="ECO:0007669"/>
    <property type="project" value="InterPro"/>
</dbReference>
<dbReference type="InterPro" id="IPR037027">
    <property type="entry name" value="YqgF/RNaseH-like_dom_sf"/>
</dbReference>
<dbReference type="InterPro" id="IPR017072">
    <property type="entry name" value="TF_Spt6"/>
</dbReference>
<dbReference type="InterPro" id="IPR028088">
    <property type="entry name" value="Spt6_HTH_DNA-bd_dom"/>
</dbReference>
<dbReference type="Gene3D" id="3.30.505.10">
    <property type="entry name" value="SH2 domain"/>
    <property type="match status" value="2"/>
</dbReference>
<dbReference type="InterPro" id="IPR035420">
    <property type="entry name" value="Spt6_SH2"/>
</dbReference>
<comment type="similarity">
    <text evidence="3">Belongs to the SPT6 family.</text>
</comment>